<evidence type="ECO:0000256" key="1">
    <source>
        <dbReference type="ARBA" id="ARBA00001711"/>
    </source>
</evidence>
<comment type="similarity">
    <text evidence="2 9">Belongs to the peroxiredoxin family. Prx5 subfamily.</text>
</comment>
<evidence type="ECO:0000256" key="6">
    <source>
        <dbReference type="ARBA" id="ARBA00023002"/>
    </source>
</evidence>
<evidence type="ECO:0000256" key="8">
    <source>
        <dbReference type="PIRSR" id="PIRSR637944-1"/>
    </source>
</evidence>
<evidence type="ECO:0000256" key="3">
    <source>
        <dbReference type="ARBA" id="ARBA00013016"/>
    </source>
</evidence>
<comment type="catalytic activity">
    <reaction evidence="1">
        <text>[glutaredoxin]-dithiol + a hydroperoxide = [glutaredoxin]-disulfide + an alcohol + H2O</text>
        <dbReference type="Rhea" id="RHEA:62624"/>
        <dbReference type="Rhea" id="RHEA-COMP:10729"/>
        <dbReference type="Rhea" id="RHEA-COMP:10730"/>
        <dbReference type="ChEBI" id="CHEBI:15377"/>
        <dbReference type="ChEBI" id="CHEBI:29950"/>
        <dbReference type="ChEBI" id="CHEBI:30879"/>
        <dbReference type="ChEBI" id="CHEBI:35924"/>
        <dbReference type="ChEBI" id="CHEBI:50058"/>
        <dbReference type="EC" id="1.11.1.25"/>
    </reaction>
</comment>
<dbReference type="GO" id="GO:0034599">
    <property type="term" value="P:cellular response to oxidative stress"/>
    <property type="evidence" value="ECO:0007669"/>
    <property type="project" value="InterPro"/>
</dbReference>
<dbReference type="Pfam" id="PF08534">
    <property type="entry name" value="Redoxin"/>
    <property type="match status" value="1"/>
</dbReference>
<dbReference type="CDD" id="cd03013">
    <property type="entry name" value="PRX5_like"/>
    <property type="match status" value="1"/>
</dbReference>
<evidence type="ECO:0000256" key="7">
    <source>
        <dbReference type="ARBA" id="ARBA00023284"/>
    </source>
</evidence>
<dbReference type="InterPro" id="IPR013740">
    <property type="entry name" value="Redoxin"/>
</dbReference>
<evidence type="ECO:0000313" key="12">
    <source>
        <dbReference type="Proteomes" id="UP001190700"/>
    </source>
</evidence>
<evidence type="ECO:0000256" key="2">
    <source>
        <dbReference type="ARBA" id="ARBA00010505"/>
    </source>
</evidence>
<evidence type="ECO:0000256" key="4">
    <source>
        <dbReference type="ARBA" id="ARBA00022559"/>
    </source>
</evidence>
<proteinExistence type="inferred from homology"/>
<dbReference type="EC" id="1.11.1.25" evidence="3 9"/>
<name>A0AAE0EZA3_9CHLO</name>
<keyword evidence="12" id="KW-1185">Reference proteome</keyword>
<reference evidence="11 12" key="1">
    <citation type="journal article" date="2015" name="Genome Biol. Evol.">
        <title>Comparative Genomics of a Bacterivorous Green Alga Reveals Evolutionary Causalities and Consequences of Phago-Mixotrophic Mode of Nutrition.</title>
        <authorList>
            <person name="Burns J.A."/>
            <person name="Paasch A."/>
            <person name="Narechania A."/>
            <person name="Kim E."/>
        </authorList>
    </citation>
    <scope>NUCLEOTIDE SEQUENCE [LARGE SCALE GENOMIC DNA]</scope>
    <source>
        <strain evidence="11 12">PLY_AMNH</strain>
    </source>
</reference>
<dbReference type="GO" id="GO:0045454">
    <property type="term" value="P:cell redox homeostasis"/>
    <property type="evidence" value="ECO:0007669"/>
    <property type="project" value="TreeGrafter"/>
</dbReference>
<dbReference type="GO" id="GO:0005739">
    <property type="term" value="C:mitochondrion"/>
    <property type="evidence" value="ECO:0007669"/>
    <property type="project" value="TreeGrafter"/>
</dbReference>
<dbReference type="PROSITE" id="PS51352">
    <property type="entry name" value="THIOREDOXIN_2"/>
    <property type="match status" value="1"/>
</dbReference>
<organism evidence="11 12">
    <name type="scientific">Cymbomonas tetramitiformis</name>
    <dbReference type="NCBI Taxonomy" id="36881"/>
    <lineage>
        <taxon>Eukaryota</taxon>
        <taxon>Viridiplantae</taxon>
        <taxon>Chlorophyta</taxon>
        <taxon>Pyramimonadophyceae</taxon>
        <taxon>Pyramimonadales</taxon>
        <taxon>Pyramimonadaceae</taxon>
        <taxon>Cymbomonas</taxon>
    </lineage>
</organism>
<dbReference type="InterPro" id="IPR037944">
    <property type="entry name" value="PRX5-like"/>
</dbReference>
<dbReference type="Gene3D" id="3.40.30.10">
    <property type="entry name" value="Glutaredoxin"/>
    <property type="match status" value="1"/>
</dbReference>
<dbReference type="AlphaFoldDB" id="A0AAE0EZA3"/>
<keyword evidence="5 9" id="KW-0049">Antioxidant</keyword>
<gene>
    <name evidence="11" type="ORF">CYMTET_44768</name>
</gene>
<evidence type="ECO:0000256" key="9">
    <source>
        <dbReference type="RuleBase" id="RU366011"/>
    </source>
</evidence>
<protein>
    <recommendedName>
        <fullName evidence="3 9">Glutaredoxin-dependent peroxiredoxin</fullName>
        <ecNumber evidence="3 9">1.11.1.25</ecNumber>
    </recommendedName>
</protein>
<feature type="domain" description="Thioredoxin" evidence="10">
    <location>
        <begin position="4"/>
        <end position="160"/>
    </location>
</feature>
<comment type="caution">
    <text evidence="11">The sequence shown here is derived from an EMBL/GenBank/DDBJ whole genome shotgun (WGS) entry which is preliminary data.</text>
</comment>
<dbReference type="InterPro" id="IPR036249">
    <property type="entry name" value="Thioredoxin-like_sf"/>
</dbReference>
<dbReference type="PANTHER" id="PTHR10430:SF16">
    <property type="entry name" value="PEROXIREDOXIN-5, MITOCHONDRIAL"/>
    <property type="match status" value="1"/>
</dbReference>
<evidence type="ECO:0000256" key="5">
    <source>
        <dbReference type="ARBA" id="ARBA00022862"/>
    </source>
</evidence>
<sequence>MAPPQIGDSIPDVTLYENTPNEAISLKELCAGKKVIIFGVPGAFTPTCSKDHLPSFLAQYDAIKLKEVAEIICVSVNDPFVMAAWGESYPTTGKIRMLADTNMELTRALDIVLDTGGKLSGPRCERFAAIIVDGKFTYFKRAISDGGNSCTYAPDILSSL</sequence>
<dbReference type="SUPFAM" id="SSF52833">
    <property type="entry name" value="Thioredoxin-like"/>
    <property type="match status" value="1"/>
</dbReference>
<accession>A0AAE0EZA3</accession>
<comment type="function">
    <text evidence="9">Thiol-specific peroxidase that catalyzes the reduction of hydrogen peroxide and organic hydroperoxides to water and alcohols, respectively. Plays a role in cell protection against oxidative stress by detoxifying peroxides.</text>
</comment>
<evidence type="ECO:0000259" key="10">
    <source>
        <dbReference type="PROSITE" id="PS51352"/>
    </source>
</evidence>
<dbReference type="Proteomes" id="UP001190700">
    <property type="component" value="Unassembled WGS sequence"/>
</dbReference>
<evidence type="ECO:0000313" key="11">
    <source>
        <dbReference type="EMBL" id="KAK3245677.1"/>
    </source>
</evidence>
<keyword evidence="7 9" id="KW-0676">Redox-active center</keyword>
<dbReference type="GO" id="GO:0008379">
    <property type="term" value="F:thioredoxin peroxidase activity"/>
    <property type="evidence" value="ECO:0007669"/>
    <property type="project" value="InterPro"/>
</dbReference>
<dbReference type="FunFam" id="3.40.30.10:FF:000020">
    <property type="entry name" value="Peroxiredoxin"/>
    <property type="match status" value="1"/>
</dbReference>
<keyword evidence="6 9" id="KW-0560">Oxidoreductase</keyword>
<dbReference type="PANTHER" id="PTHR10430">
    <property type="entry name" value="PEROXIREDOXIN"/>
    <property type="match status" value="1"/>
</dbReference>
<dbReference type="InterPro" id="IPR013766">
    <property type="entry name" value="Thioredoxin_domain"/>
</dbReference>
<keyword evidence="4 9" id="KW-0575">Peroxidase</keyword>
<dbReference type="GO" id="GO:0042744">
    <property type="term" value="P:hydrogen peroxide catabolic process"/>
    <property type="evidence" value="ECO:0007669"/>
    <property type="project" value="TreeGrafter"/>
</dbReference>
<dbReference type="EMBL" id="LGRX02030412">
    <property type="protein sequence ID" value="KAK3245677.1"/>
    <property type="molecule type" value="Genomic_DNA"/>
</dbReference>
<feature type="active site" description="Cysteine sulfenic acid (-SOH) intermediate" evidence="8">
    <location>
        <position position="48"/>
    </location>
</feature>
<dbReference type="GO" id="GO:0005777">
    <property type="term" value="C:peroxisome"/>
    <property type="evidence" value="ECO:0007669"/>
    <property type="project" value="TreeGrafter"/>
</dbReference>